<dbReference type="RefSeq" id="WP_120793929.1">
    <property type="nucleotide sequence ID" value="NZ_BLKX01000001.1"/>
</dbReference>
<dbReference type="SUPFAM" id="SSF140459">
    <property type="entry name" value="PE/PPE dimer-like"/>
    <property type="match status" value="1"/>
</dbReference>
<feature type="domain" description="PPE" evidence="3">
    <location>
        <begin position="4"/>
        <end position="165"/>
    </location>
</feature>
<dbReference type="PANTHER" id="PTHR46766:SF1">
    <property type="entry name" value="GLUTAMINE-RICH PROTEIN 2"/>
    <property type="match status" value="1"/>
</dbReference>
<evidence type="ECO:0000259" key="3">
    <source>
        <dbReference type="Pfam" id="PF00823"/>
    </source>
</evidence>
<gene>
    <name evidence="5" type="primary">PPE14</name>
    <name evidence="5" type="ORF">MPRG_45920</name>
</gene>
<feature type="compositionally biased region" description="Basic and acidic residues" evidence="2">
    <location>
        <begin position="272"/>
        <end position="281"/>
    </location>
</feature>
<sequence length="410" mass="40413">MGTDFGLLPPEINSARMYMGPGAGSMLAAANAWDGLAAVLNSAAVSYGTVITGLAVESWFGPASASMAAAAAPYAGWLSAAAMRAERTAAQARTAAAAYETAFAMTVPPPLIAANREQLMSLAATNLLGQNSPAIEALQAEYAEMWAQDAAAMFAYAASSETASTLLPFTAPTQAADPAGPAAAAAAVSGQTAQDLMSSISAQTLQGLAALISPVSSGIPASAAAIPTPIGDLDVLALYIATIGTASLGVGAVNASVNSARPWNIPGASSGPDRDEERDQDGGSWTHLLGSTPNSQGGAASAGVGQAALVGPLTVPHSWTVAAPEIRLAVESLPGTSVGAGPTPTNLSAAPAALLGGMALASMAGRGSTGTGPTGADSATEDDEQPKRKPTVVVIQQPPTGPGPTGNRSQ</sequence>
<reference evidence="5 6" key="1">
    <citation type="journal article" date="2019" name="Emerg. Microbes Infect.">
        <title>Comprehensive subspecies identification of 175 nontuberculous mycobacteria species based on 7547 genomic profiles.</title>
        <authorList>
            <person name="Matsumoto Y."/>
            <person name="Kinjo T."/>
            <person name="Motooka D."/>
            <person name="Nabeya D."/>
            <person name="Jung N."/>
            <person name="Uechi K."/>
            <person name="Horii T."/>
            <person name="Iida T."/>
            <person name="Fujita J."/>
            <person name="Nakamura S."/>
        </authorList>
    </citation>
    <scope>NUCLEOTIDE SEQUENCE [LARGE SCALE GENOMIC DNA]</scope>
    <source>
        <strain evidence="5 6">JCM 18565</strain>
    </source>
</reference>
<proteinExistence type="inferred from homology"/>
<dbReference type="InterPro" id="IPR000030">
    <property type="entry name" value="PPE_dom"/>
</dbReference>
<dbReference type="PANTHER" id="PTHR46766">
    <property type="entry name" value="GLUTAMINE-RICH PROTEIN 2"/>
    <property type="match status" value="1"/>
</dbReference>
<feature type="region of interest" description="Disordered" evidence="2">
    <location>
        <begin position="261"/>
        <end position="303"/>
    </location>
</feature>
<dbReference type="InterPro" id="IPR022171">
    <property type="entry name" value="PPE_C"/>
</dbReference>
<dbReference type="Gene3D" id="1.20.1260.20">
    <property type="entry name" value="PPE superfamily"/>
    <property type="match status" value="1"/>
</dbReference>
<organism evidence="5 6">
    <name type="scientific">Mycobacterium paragordonae</name>
    <dbReference type="NCBI Taxonomy" id="1389713"/>
    <lineage>
        <taxon>Bacteria</taxon>
        <taxon>Bacillati</taxon>
        <taxon>Actinomycetota</taxon>
        <taxon>Actinomycetes</taxon>
        <taxon>Mycobacteriales</taxon>
        <taxon>Mycobacteriaceae</taxon>
        <taxon>Mycobacterium</taxon>
    </lineage>
</organism>
<feature type="region of interest" description="Disordered" evidence="2">
    <location>
        <begin position="363"/>
        <end position="410"/>
    </location>
</feature>
<dbReference type="InterPro" id="IPR038332">
    <property type="entry name" value="PPE_sf"/>
</dbReference>
<feature type="domain" description="PPE family C-terminal" evidence="4">
    <location>
        <begin position="301"/>
        <end position="392"/>
    </location>
</feature>
<evidence type="ECO:0000256" key="1">
    <source>
        <dbReference type="ARBA" id="ARBA00010652"/>
    </source>
</evidence>
<dbReference type="Pfam" id="PF00823">
    <property type="entry name" value="PPE"/>
    <property type="match status" value="1"/>
</dbReference>
<evidence type="ECO:0000313" key="6">
    <source>
        <dbReference type="Proteomes" id="UP000465240"/>
    </source>
</evidence>
<evidence type="ECO:0000256" key="2">
    <source>
        <dbReference type="SAM" id="MobiDB-lite"/>
    </source>
</evidence>
<comment type="similarity">
    <text evidence="1">Belongs to the mycobacterial PPE family.</text>
</comment>
<comment type="caution">
    <text evidence="5">The sequence shown here is derived from an EMBL/GenBank/DDBJ whole genome shotgun (WGS) entry which is preliminary data.</text>
</comment>
<dbReference type="Pfam" id="PF12484">
    <property type="entry name" value="PPE-SVP"/>
    <property type="match status" value="1"/>
</dbReference>
<accession>A0ABQ1CAN3</accession>
<keyword evidence="6" id="KW-1185">Reference proteome</keyword>
<evidence type="ECO:0000313" key="5">
    <source>
        <dbReference type="EMBL" id="GFG81316.1"/>
    </source>
</evidence>
<protein>
    <submittedName>
        <fullName evidence="5">PPE family protein</fullName>
    </submittedName>
</protein>
<dbReference type="EMBL" id="BLKX01000001">
    <property type="protein sequence ID" value="GFG81316.1"/>
    <property type="molecule type" value="Genomic_DNA"/>
</dbReference>
<evidence type="ECO:0000259" key="4">
    <source>
        <dbReference type="Pfam" id="PF12484"/>
    </source>
</evidence>
<dbReference type="Proteomes" id="UP000465240">
    <property type="component" value="Unassembled WGS sequence"/>
</dbReference>
<name>A0ABQ1CAN3_9MYCO</name>